<evidence type="ECO:0000313" key="5">
    <source>
        <dbReference type="Proteomes" id="UP001549320"/>
    </source>
</evidence>
<sequence>MPMTTASFPSRHALAVLAAACLASACSSVELNPRYDPPPVRLPQPLPAPQAPVPVDVAQPQAIPPSQPVPQVLPPIGSVPSQPSAPPQAPVDSTVVAPPRPDAHLVTFTGQLDGISVVPATRSAGAGQLDALYDSNTRTLRWKTSWNGLSGAITSVQFHGPADAGQNGPAAMIWPGPFGPRYEGRATLTPQQAVDLLDGRWYVNVTTSAFPSGEVRAQLRIVR</sequence>
<dbReference type="InterPro" id="IPR010895">
    <property type="entry name" value="CHRD"/>
</dbReference>
<dbReference type="EMBL" id="JBEPSH010000017">
    <property type="protein sequence ID" value="MET4580395.1"/>
    <property type="molecule type" value="Genomic_DNA"/>
</dbReference>
<organism evidence="4 5">
    <name type="scientific">Ottowia thiooxydans</name>
    <dbReference type="NCBI Taxonomy" id="219182"/>
    <lineage>
        <taxon>Bacteria</taxon>
        <taxon>Pseudomonadati</taxon>
        <taxon>Pseudomonadota</taxon>
        <taxon>Betaproteobacteria</taxon>
        <taxon>Burkholderiales</taxon>
        <taxon>Comamonadaceae</taxon>
        <taxon>Ottowia</taxon>
    </lineage>
</organism>
<reference evidence="4 5" key="1">
    <citation type="submission" date="2024-06" db="EMBL/GenBank/DDBJ databases">
        <title>Sorghum-associated microbial communities from plants grown in Nebraska, USA.</title>
        <authorList>
            <person name="Schachtman D."/>
        </authorList>
    </citation>
    <scope>NUCLEOTIDE SEQUENCE [LARGE SCALE GENOMIC DNA]</scope>
    <source>
        <strain evidence="4 5">2709</strain>
    </source>
</reference>
<feature type="compositionally biased region" description="Pro residues" evidence="1">
    <location>
        <begin position="62"/>
        <end position="73"/>
    </location>
</feature>
<comment type="caution">
    <text evidence="4">The sequence shown here is derived from an EMBL/GenBank/DDBJ whole genome shotgun (WGS) entry which is preliminary data.</text>
</comment>
<gene>
    <name evidence="4" type="ORF">ABIE13_005536</name>
</gene>
<evidence type="ECO:0000313" key="4">
    <source>
        <dbReference type="EMBL" id="MET4580395.1"/>
    </source>
</evidence>
<dbReference type="SMART" id="SM00754">
    <property type="entry name" value="CHRD"/>
    <property type="match status" value="1"/>
</dbReference>
<evidence type="ECO:0000256" key="1">
    <source>
        <dbReference type="SAM" id="MobiDB-lite"/>
    </source>
</evidence>
<proteinExistence type="predicted"/>
<name>A0ABV2QIF8_9BURK</name>
<protein>
    <recommendedName>
        <fullName evidence="3">CHRD domain-containing protein</fullName>
    </recommendedName>
</protein>
<evidence type="ECO:0000256" key="2">
    <source>
        <dbReference type="SAM" id="SignalP"/>
    </source>
</evidence>
<dbReference type="PROSITE" id="PS50933">
    <property type="entry name" value="CHRD"/>
    <property type="match status" value="1"/>
</dbReference>
<accession>A0ABV2QIF8</accession>
<dbReference type="RefSeq" id="WP_354449299.1">
    <property type="nucleotide sequence ID" value="NZ_JBEPSH010000017.1"/>
</dbReference>
<keyword evidence="5" id="KW-1185">Reference proteome</keyword>
<feature type="domain" description="CHRD" evidence="3">
    <location>
        <begin position="104"/>
        <end position="223"/>
    </location>
</feature>
<feature type="region of interest" description="Disordered" evidence="1">
    <location>
        <begin position="36"/>
        <end position="93"/>
    </location>
</feature>
<evidence type="ECO:0000259" key="3">
    <source>
        <dbReference type="PROSITE" id="PS50933"/>
    </source>
</evidence>
<keyword evidence="2" id="KW-0732">Signal</keyword>
<feature type="chain" id="PRO_5045924890" description="CHRD domain-containing protein" evidence="2">
    <location>
        <begin position="26"/>
        <end position="223"/>
    </location>
</feature>
<feature type="signal peptide" evidence="2">
    <location>
        <begin position="1"/>
        <end position="25"/>
    </location>
</feature>
<dbReference type="Proteomes" id="UP001549320">
    <property type="component" value="Unassembled WGS sequence"/>
</dbReference>
<feature type="compositionally biased region" description="Pro residues" evidence="1">
    <location>
        <begin position="36"/>
        <end position="52"/>
    </location>
</feature>
<dbReference type="Pfam" id="PF07452">
    <property type="entry name" value="CHRD"/>
    <property type="match status" value="1"/>
</dbReference>